<organism evidence="1 2">
    <name type="scientific">Lactiplantibacillus daowaiensis</name>
    <dbReference type="NCBI Taxonomy" id="2559918"/>
    <lineage>
        <taxon>Bacteria</taxon>
        <taxon>Bacillati</taxon>
        <taxon>Bacillota</taxon>
        <taxon>Bacilli</taxon>
        <taxon>Lactobacillales</taxon>
        <taxon>Lactobacillaceae</taxon>
        <taxon>Lactiplantibacillus</taxon>
    </lineage>
</organism>
<dbReference type="RefSeq" id="WP_137628757.1">
    <property type="nucleotide sequence ID" value="NZ_BJDJ01000012.1"/>
</dbReference>
<dbReference type="EMBL" id="JBHSSC010000038">
    <property type="protein sequence ID" value="MFC6181450.1"/>
    <property type="molecule type" value="Genomic_DNA"/>
</dbReference>
<keyword evidence="2" id="KW-1185">Reference proteome</keyword>
<evidence type="ECO:0000313" key="2">
    <source>
        <dbReference type="Proteomes" id="UP001596282"/>
    </source>
</evidence>
<gene>
    <name evidence="1" type="ORF">ACFP5Y_09470</name>
</gene>
<dbReference type="Proteomes" id="UP001596282">
    <property type="component" value="Unassembled WGS sequence"/>
</dbReference>
<sequence>MDTKKLTTLKADCLQLRQHIRAGDLYQSLPQRIGYLINQIDVVSATTVIAVPDGDVETLIETLNAGLNEGSLTTITDDQIKQLLPHLGSLNPAIRDAGCYYLLNEALQQQLLSEDQLGLIFDTLIQDDQLFAHIDEPQNDAIYQRSFAILILAVLLYADHAGFHFMTDARLEQLVQQFTTYLMLERDTRGFVGTNGWAHAYTHVGNLLEELAEEPRLARADKLMMLATLIERYQRLNTPLIFGEPERLSSYLALITTKDDVYTEYVLLAFKRWHQQLIMQPAPKSESAWNRVFNRNRLLEAMALHDDFPTAVSDYLDEELEFLG</sequence>
<proteinExistence type="predicted"/>
<dbReference type="InterPro" id="IPR021247">
    <property type="entry name" value="DUF2785"/>
</dbReference>
<dbReference type="Pfam" id="PF10978">
    <property type="entry name" value="DUF2785"/>
    <property type="match status" value="1"/>
</dbReference>
<name>A0ABW1S0S7_9LACO</name>
<protein>
    <submittedName>
        <fullName evidence="1">DUF2785 domain-containing protein</fullName>
    </submittedName>
</protein>
<accession>A0ABW1S0S7</accession>
<comment type="caution">
    <text evidence="1">The sequence shown here is derived from an EMBL/GenBank/DDBJ whole genome shotgun (WGS) entry which is preliminary data.</text>
</comment>
<reference evidence="2" key="1">
    <citation type="journal article" date="2019" name="Int. J. Syst. Evol. Microbiol.">
        <title>The Global Catalogue of Microorganisms (GCM) 10K type strain sequencing project: providing services to taxonomists for standard genome sequencing and annotation.</title>
        <authorList>
            <consortium name="The Broad Institute Genomics Platform"/>
            <consortium name="The Broad Institute Genome Sequencing Center for Infectious Disease"/>
            <person name="Wu L."/>
            <person name="Ma J."/>
        </authorList>
    </citation>
    <scope>NUCLEOTIDE SEQUENCE [LARGE SCALE GENOMIC DNA]</scope>
    <source>
        <strain evidence="2">CCM 8933</strain>
    </source>
</reference>
<evidence type="ECO:0000313" key="1">
    <source>
        <dbReference type="EMBL" id="MFC6181450.1"/>
    </source>
</evidence>